<keyword evidence="2" id="KW-0472">Membrane</keyword>
<dbReference type="WBParaSite" id="L893_g19398.t1">
    <property type="protein sequence ID" value="L893_g19398.t1"/>
    <property type="gene ID" value="L893_g19398"/>
</dbReference>
<dbReference type="InterPro" id="IPR039680">
    <property type="entry name" value="PLEKHB1/2"/>
</dbReference>
<dbReference type="SMART" id="SM00233">
    <property type="entry name" value="PH"/>
    <property type="match status" value="1"/>
</dbReference>
<organism evidence="4 5">
    <name type="scientific">Steinernema glaseri</name>
    <dbReference type="NCBI Taxonomy" id="37863"/>
    <lineage>
        <taxon>Eukaryota</taxon>
        <taxon>Metazoa</taxon>
        <taxon>Ecdysozoa</taxon>
        <taxon>Nematoda</taxon>
        <taxon>Chromadorea</taxon>
        <taxon>Rhabditida</taxon>
        <taxon>Tylenchina</taxon>
        <taxon>Panagrolaimomorpha</taxon>
        <taxon>Strongyloidoidea</taxon>
        <taxon>Steinernematidae</taxon>
        <taxon>Steinernema</taxon>
    </lineage>
</organism>
<comment type="subcellular location">
    <subcellularLocation>
        <location evidence="1">Membrane</location>
    </subcellularLocation>
</comment>
<proteinExistence type="predicted"/>
<dbReference type="PANTHER" id="PTHR14309:SF12">
    <property type="entry name" value="PH DOMAIN-CONTAINING PROTEIN"/>
    <property type="match status" value="1"/>
</dbReference>
<dbReference type="Proteomes" id="UP000095287">
    <property type="component" value="Unplaced"/>
</dbReference>
<dbReference type="PANTHER" id="PTHR14309">
    <property type="entry name" value="EXPRESSED PROTEIN"/>
    <property type="match status" value="1"/>
</dbReference>
<evidence type="ECO:0000313" key="5">
    <source>
        <dbReference type="WBParaSite" id="L893_g19398.t1"/>
    </source>
</evidence>
<accession>A0A1I7YSZ8</accession>
<keyword evidence="4" id="KW-1185">Reference proteome</keyword>
<sequence length="250" mass="27127">MDRRSVKQGEVKRLHKPLVGSKWKSGRVILYTDSCLTWYDKRVSGSSRPAGSVMLKNVAPYISLFMDIKLVRRPNIPDGYSMHHLVAIAMDALADVVHWFLFSSDTDLEAWFVEIVKTLPKPQSPTGCHSNNNCHVPLGFERLQTNTGKDGTGYANGGFLAGLLMGYDLGGAFDHGQFNGGSSIFYALPELNGISQTALVQEATTAAQINASDNDVENDSSGLDSYIDDLLQSDDIDGGILDAALDVLGI</sequence>
<dbReference type="InterPro" id="IPR001849">
    <property type="entry name" value="PH_domain"/>
</dbReference>
<name>A0A1I7YSZ8_9BILA</name>
<dbReference type="AlphaFoldDB" id="A0A1I7YSZ8"/>
<protein>
    <submittedName>
        <fullName evidence="5">PH domain-containing protein</fullName>
    </submittedName>
</protein>
<dbReference type="GO" id="GO:0045595">
    <property type="term" value="P:regulation of cell differentiation"/>
    <property type="evidence" value="ECO:0007669"/>
    <property type="project" value="TreeGrafter"/>
</dbReference>
<evidence type="ECO:0000256" key="1">
    <source>
        <dbReference type="ARBA" id="ARBA00004370"/>
    </source>
</evidence>
<reference evidence="5" key="1">
    <citation type="submission" date="2016-11" db="UniProtKB">
        <authorList>
            <consortium name="WormBaseParasite"/>
        </authorList>
    </citation>
    <scope>IDENTIFICATION</scope>
</reference>
<dbReference type="SUPFAM" id="SSF50729">
    <property type="entry name" value="PH domain-like"/>
    <property type="match status" value="1"/>
</dbReference>
<evidence type="ECO:0000256" key="2">
    <source>
        <dbReference type="ARBA" id="ARBA00023136"/>
    </source>
</evidence>
<evidence type="ECO:0000259" key="3">
    <source>
        <dbReference type="SMART" id="SM00233"/>
    </source>
</evidence>
<feature type="domain" description="PH" evidence="3">
    <location>
        <begin position="5"/>
        <end position="122"/>
    </location>
</feature>
<evidence type="ECO:0000313" key="4">
    <source>
        <dbReference type="Proteomes" id="UP000095287"/>
    </source>
</evidence>
<dbReference type="GO" id="GO:0016020">
    <property type="term" value="C:membrane"/>
    <property type="evidence" value="ECO:0007669"/>
    <property type="project" value="UniProtKB-SubCell"/>
</dbReference>